<dbReference type="GO" id="GO:0005634">
    <property type="term" value="C:nucleus"/>
    <property type="evidence" value="ECO:0007669"/>
    <property type="project" value="TreeGrafter"/>
</dbReference>
<dbReference type="PANTHER" id="PTHR24193">
    <property type="entry name" value="ANKYRIN REPEAT PROTEIN"/>
    <property type="match status" value="1"/>
</dbReference>
<dbReference type="EMBL" id="KN846956">
    <property type="protein sequence ID" value="KIW72450.1"/>
    <property type="molecule type" value="Genomic_DNA"/>
</dbReference>
<dbReference type="SMART" id="SM00248">
    <property type="entry name" value="ANK"/>
    <property type="match status" value="14"/>
</dbReference>
<name>A0A0D2G144_9EURO</name>
<dbReference type="SUPFAM" id="SSF48403">
    <property type="entry name" value="Ankyrin repeat"/>
    <property type="match status" value="2"/>
</dbReference>
<dbReference type="AlphaFoldDB" id="A0A0D2G144"/>
<dbReference type="InterPro" id="IPR002110">
    <property type="entry name" value="Ankyrin_rpt"/>
</dbReference>
<evidence type="ECO:0000256" key="2">
    <source>
        <dbReference type="ARBA" id="ARBA00023043"/>
    </source>
</evidence>
<dbReference type="PANTHER" id="PTHR24193:SF121">
    <property type="entry name" value="ADA2A-CONTAINING COMPLEX COMPONENT 3, ISOFORM D"/>
    <property type="match status" value="1"/>
</dbReference>
<evidence type="ECO:0000256" key="1">
    <source>
        <dbReference type="ARBA" id="ARBA00022737"/>
    </source>
</evidence>
<evidence type="ECO:0000256" key="4">
    <source>
        <dbReference type="SAM" id="MobiDB-lite"/>
    </source>
</evidence>
<organism evidence="5 6">
    <name type="scientific">Phialophora macrospora</name>
    <dbReference type="NCBI Taxonomy" id="1851006"/>
    <lineage>
        <taxon>Eukaryota</taxon>
        <taxon>Fungi</taxon>
        <taxon>Dikarya</taxon>
        <taxon>Ascomycota</taxon>
        <taxon>Pezizomycotina</taxon>
        <taxon>Eurotiomycetes</taxon>
        <taxon>Chaetothyriomycetidae</taxon>
        <taxon>Chaetothyriales</taxon>
        <taxon>Herpotrichiellaceae</taxon>
        <taxon>Phialophora</taxon>
    </lineage>
</organism>
<dbReference type="Pfam" id="PF00023">
    <property type="entry name" value="Ank"/>
    <property type="match status" value="2"/>
</dbReference>
<dbReference type="PROSITE" id="PS50088">
    <property type="entry name" value="ANK_REPEAT"/>
    <property type="match status" value="12"/>
</dbReference>
<accession>A0A0D2G144</accession>
<feature type="compositionally biased region" description="Polar residues" evidence="4">
    <location>
        <begin position="263"/>
        <end position="285"/>
    </location>
</feature>
<feature type="repeat" description="ANK" evidence="3">
    <location>
        <begin position="725"/>
        <end position="757"/>
    </location>
</feature>
<gene>
    <name evidence="5" type="ORF">PV04_00641</name>
</gene>
<feature type="repeat" description="ANK" evidence="3">
    <location>
        <begin position="659"/>
        <end position="691"/>
    </location>
</feature>
<dbReference type="InterPro" id="IPR036770">
    <property type="entry name" value="Ankyrin_rpt-contain_sf"/>
</dbReference>
<dbReference type="HOGENOM" id="CLU_008159_0_0_1"/>
<keyword evidence="1" id="KW-0677">Repeat</keyword>
<feature type="repeat" description="ANK" evidence="3">
    <location>
        <begin position="527"/>
        <end position="559"/>
    </location>
</feature>
<dbReference type="Gene3D" id="1.25.40.20">
    <property type="entry name" value="Ankyrin repeat-containing domain"/>
    <property type="match status" value="4"/>
</dbReference>
<sequence length="1162" mass="126713">MDPASILGVLGSAGAITASIVGTLKDLTDLRAKFGVADLNIKLLKSELTAIKSALDRIHDWAKYNLEEDQTQAPNLGEGLGAILEGCRVAMEVLAEDVASLLDSDTLEHGQPPLRLGFRDKTRLIWHEGAVKDHQERLSRQTGALHLLLTAIQCNTISEQTRLLRAPENRQKIQDVVDDTSTIRAARSQRASTFSPSIRSGTSAIPSRVFPWDEELLRTDAYQNAAHHRRSKSDSRRVPVTRRPDLNIQIREHLPVDEGYDTMSRTTSDSTPSASHLSPTWSRGSLSRPIRPYETNPMRASDPGNVYKIQTTNLTGRFDSSARLPYSPLQSPSAKSLDRKKSFWHSLRRKSDSAIEDRTRQQDNKSPLPGSQRGKKGFENKFHTSVDLSAPSAKNCPAIVRAAQTGSIDDIESLLEAHADINECYWPTGRNAMAVAAHCGNEEVVELLFRHGAKISQKDSLHNTPLHLAASRGHIGVLQFLISEDAPLEEKGPDNKTALRLSCDSGHLEAAEVLLAHGAKVNARDKNNLTSLHAAAKRGDFHTVALLIKYGAHVEAKDANFMDALHYACDGGYNNVVELLLNKKVDIETLGTEGRTPLMTAASAGHAHTVDFLLKRKASLKGKGSGDMTALHWAAFNGQVEVVDLLAQKKAQINAVNVDGRTPLHLAVMAGHFAVVELLLRKNATLEAQCKNSFRPLHYACGFDNPDIALLLLRSGADVEASASLQNRPLHLAITNGNISHVTMLLEHGANIDARNANGDRALLLASNHGHTEIVKALLDRGAPLRSKFAAGPSHEDSPLCIAAKNGHPDVVDLLICCGASVREKDEHAWQPLRYGAYYGHPEVVERLLAAGASISGIQTWGFNLTADTIGFAQNVNISEDRKEHVMILLRNAEERERLIQDSEFVAWRPPKEDGGVPELDQATHTRHVELRSSTTRAGPGKLPRRFSFEAPSRSESQYSDSDQPQPQSQPYSVSPLPPGEPGLIGSGDKLERDTVSPLPYHMQPVPTPSSSANATPARTNSEHVSSRYKDITKRWQDALTNTPNRSATVASNAYNLRKSDVSQPSAFSPRPSAMSSYQTVSDIDGPQSAEASNSSMPWSPDSITRPRVDGIATSPPPPTRPPPPPPSSSSMPSWNRHESPAVGDSVVHPWQVMPEGRVEMG</sequence>
<feature type="repeat" description="ANK" evidence="3">
    <location>
        <begin position="461"/>
        <end position="493"/>
    </location>
</feature>
<feature type="repeat" description="ANK" evidence="3">
    <location>
        <begin position="494"/>
        <end position="526"/>
    </location>
</feature>
<feature type="compositionally biased region" description="Pro residues" evidence="4">
    <location>
        <begin position="1115"/>
        <end position="1128"/>
    </location>
</feature>
<feature type="repeat" description="ANK" evidence="3">
    <location>
        <begin position="795"/>
        <end position="827"/>
    </location>
</feature>
<reference evidence="5 6" key="1">
    <citation type="submission" date="2015-01" db="EMBL/GenBank/DDBJ databases">
        <title>The Genome Sequence of Capronia semiimmersa CBS27337.</title>
        <authorList>
            <consortium name="The Broad Institute Genomics Platform"/>
            <person name="Cuomo C."/>
            <person name="de Hoog S."/>
            <person name="Gorbushina A."/>
            <person name="Stielow B."/>
            <person name="Teixiera M."/>
            <person name="Abouelleil A."/>
            <person name="Chapman S.B."/>
            <person name="Priest M."/>
            <person name="Young S.K."/>
            <person name="Wortman J."/>
            <person name="Nusbaum C."/>
            <person name="Birren B."/>
        </authorList>
    </citation>
    <scope>NUCLEOTIDE SEQUENCE [LARGE SCALE GENOMIC DNA]</scope>
    <source>
        <strain evidence="5 6">CBS 27337</strain>
    </source>
</reference>
<feature type="repeat" description="ANK" evidence="3">
    <location>
        <begin position="560"/>
        <end position="592"/>
    </location>
</feature>
<dbReference type="InterPro" id="IPR050663">
    <property type="entry name" value="Ankyrin-SOCS_Box"/>
</dbReference>
<protein>
    <submittedName>
        <fullName evidence="5">Uncharacterized protein</fullName>
    </submittedName>
</protein>
<evidence type="ECO:0000313" key="5">
    <source>
        <dbReference type="EMBL" id="KIW72450.1"/>
    </source>
</evidence>
<feature type="repeat" description="ANK" evidence="3">
    <location>
        <begin position="692"/>
        <end position="724"/>
    </location>
</feature>
<feature type="compositionally biased region" description="Low complexity" evidence="4">
    <location>
        <begin position="957"/>
        <end position="975"/>
    </location>
</feature>
<feature type="compositionally biased region" description="Basic and acidic residues" evidence="4">
    <location>
        <begin position="922"/>
        <end position="931"/>
    </location>
</feature>
<feature type="region of interest" description="Disordered" evidence="4">
    <location>
        <begin position="910"/>
        <end position="1162"/>
    </location>
</feature>
<feature type="repeat" description="ANK" evidence="3">
    <location>
        <begin position="593"/>
        <end position="625"/>
    </location>
</feature>
<feature type="compositionally biased region" description="Basic and acidic residues" evidence="4">
    <location>
        <begin position="1021"/>
        <end position="1037"/>
    </location>
</feature>
<evidence type="ECO:0000313" key="6">
    <source>
        <dbReference type="Proteomes" id="UP000054266"/>
    </source>
</evidence>
<dbReference type="GO" id="GO:0045944">
    <property type="term" value="P:positive regulation of transcription by RNA polymerase II"/>
    <property type="evidence" value="ECO:0007669"/>
    <property type="project" value="TreeGrafter"/>
</dbReference>
<keyword evidence="6" id="KW-1185">Reference proteome</keyword>
<feature type="repeat" description="ANK" evidence="3">
    <location>
        <begin position="428"/>
        <end position="460"/>
    </location>
</feature>
<dbReference type="Proteomes" id="UP000054266">
    <property type="component" value="Unassembled WGS sequence"/>
</dbReference>
<feature type="compositionally biased region" description="Polar residues" evidence="4">
    <location>
        <begin position="1009"/>
        <end position="1020"/>
    </location>
</feature>
<dbReference type="STRING" id="5601.A0A0D2G144"/>
<evidence type="ECO:0000256" key="3">
    <source>
        <dbReference type="PROSITE-ProRule" id="PRU00023"/>
    </source>
</evidence>
<feature type="region of interest" description="Disordered" evidence="4">
    <location>
        <begin position="257"/>
        <end position="306"/>
    </location>
</feature>
<dbReference type="PROSITE" id="PS50297">
    <property type="entry name" value="ANK_REP_REGION"/>
    <property type="match status" value="11"/>
</dbReference>
<keyword evidence="2 3" id="KW-0040">ANK repeat</keyword>
<feature type="repeat" description="ANK" evidence="3">
    <location>
        <begin position="626"/>
        <end position="658"/>
    </location>
</feature>
<dbReference type="Pfam" id="PF12796">
    <property type="entry name" value="Ank_2"/>
    <property type="match status" value="5"/>
</dbReference>
<feature type="compositionally biased region" description="Basic and acidic residues" evidence="4">
    <location>
        <begin position="349"/>
        <end position="363"/>
    </location>
</feature>
<dbReference type="PRINTS" id="PR01415">
    <property type="entry name" value="ANKYRIN"/>
</dbReference>
<feature type="compositionally biased region" description="Polar residues" evidence="4">
    <location>
        <begin position="1039"/>
        <end position="1055"/>
    </location>
</feature>
<feature type="region of interest" description="Disordered" evidence="4">
    <location>
        <begin position="318"/>
        <end position="378"/>
    </location>
</feature>
<feature type="repeat" description="ANK" evidence="3">
    <location>
        <begin position="758"/>
        <end position="790"/>
    </location>
</feature>
<dbReference type="GO" id="GO:0000976">
    <property type="term" value="F:transcription cis-regulatory region binding"/>
    <property type="evidence" value="ECO:0007669"/>
    <property type="project" value="TreeGrafter"/>
</dbReference>
<proteinExistence type="predicted"/>